<dbReference type="GO" id="GO:0005524">
    <property type="term" value="F:ATP binding"/>
    <property type="evidence" value="ECO:0007669"/>
    <property type="project" value="UniProtKB-UniRule"/>
</dbReference>
<dbReference type="InterPro" id="IPR027640">
    <property type="entry name" value="Kinesin-like_fam"/>
</dbReference>
<evidence type="ECO:0000256" key="4">
    <source>
        <dbReference type="ARBA" id="ARBA00022741"/>
    </source>
</evidence>
<dbReference type="GO" id="GO:0005874">
    <property type="term" value="C:microtubule"/>
    <property type="evidence" value="ECO:0007669"/>
    <property type="project" value="UniProtKB-KW"/>
</dbReference>
<evidence type="ECO:0000256" key="2">
    <source>
        <dbReference type="ARBA" id="ARBA00022490"/>
    </source>
</evidence>
<dbReference type="InterPro" id="IPR027417">
    <property type="entry name" value="P-loop_NTPase"/>
</dbReference>
<dbReference type="Pfam" id="PF00225">
    <property type="entry name" value="Kinesin"/>
    <property type="match status" value="1"/>
</dbReference>
<dbReference type="InterPro" id="IPR003137">
    <property type="entry name" value="PA_domain"/>
</dbReference>
<proteinExistence type="inferred from homology"/>
<dbReference type="GO" id="GO:0007018">
    <property type="term" value="P:microtubule-based movement"/>
    <property type="evidence" value="ECO:0007669"/>
    <property type="project" value="InterPro"/>
</dbReference>
<keyword evidence="7 9" id="KW-0505">Motor protein</keyword>
<protein>
    <submittedName>
        <fullName evidence="13">p-loop containing nucleoside triphosphate hydrolase</fullName>
    </submittedName>
</protein>
<dbReference type="PANTHER" id="PTHR47969">
    <property type="entry name" value="CHROMOSOME-ASSOCIATED KINESIN KIF4A-RELATED"/>
    <property type="match status" value="1"/>
</dbReference>
<comment type="subcellular location">
    <subcellularLocation>
        <location evidence="1">Cytoplasm</location>
        <location evidence="1">Cytoskeleton</location>
    </subcellularLocation>
</comment>
<keyword evidence="5 9" id="KW-0067">ATP-binding</keyword>
<dbReference type="AlphaFoldDB" id="A0A0V0QL07"/>
<organism evidence="13 14">
    <name type="scientific">Pseudocohnilembus persalinus</name>
    <name type="common">Ciliate</name>
    <dbReference type="NCBI Taxonomy" id="266149"/>
    <lineage>
        <taxon>Eukaryota</taxon>
        <taxon>Sar</taxon>
        <taxon>Alveolata</taxon>
        <taxon>Ciliophora</taxon>
        <taxon>Intramacronucleata</taxon>
        <taxon>Oligohymenophorea</taxon>
        <taxon>Scuticociliatia</taxon>
        <taxon>Philasterida</taxon>
        <taxon>Pseudocohnilembidae</taxon>
        <taxon>Pseudocohnilembus</taxon>
    </lineage>
</organism>
<dbReference type="InterPro" id="IPR019821">
    <property type="entry name" value="Kinesin_motor_CS"/>
</dbReference>
<keyword evidence="2" id="KW-0963">Cytoplasm</keyword>
<feature type="compositionally biased region" description="Low complexity" evidence="10">
    <location>
        <begin position="611"/>
        <end position="624"/>
    </location>
</feature>
<dbReference type="OrthoDB" id="3176171at2759"/>
<dbReference type="InterPro" id="IPR001752">
    <property type="entry name" value="Kinesin_motor_dom"/>
</dbReference>
<comment type="similarity">
    <text evidence="9">Belongs to the TRAFAC class myosin-kinesin ATPase superfamily. Kinesin family.</text>
</comment>
<dbReference type="SUPFAM" id="SSF52540">
    <property type="entry name" value="P-loop containing nucleoside triphosphate hydrolases"/>
    <property type="match status" value="1"/>
</dbReference>
<reference evidence="13 14" key="1">
    <citation type="journal article" date="2015" name="Sci. Rep.">
        <title>Genome of the facultative scuticociliatosis pathogen Pseudocohnilembus persalinus provides insight into its virulence through horizontal gene transfer.</title>
        <authorList>
            <person name="Xiong J."/>
            <person name="Wang G."/>
            <person name="Cheng J."/>
            <person name="Tian M."/>
            <person name="Pan X."/>
            <person name="Warren A."/>
            <person name="Jiang C."/>
            <person name="Yuan D."/>
            <person name="Miao W."/>
        </authorList>
    </citation>
    <scope>NUCLEOTIDE SEQUENCE [LARGE SCALE GENOMIC DNA]</scope>
    <source>
        <strain evidence="13">36N120E</strain>
    </source>
</reference>
<accession>A0A0V0QL07</accession>
<dbReference type="GO" id="GO:0008017">
    <property type="term" value="F:microtubule binding"/>
    <property type="evidence" value="ECO:0007669"/>
    <property type="project" value="InterPro"/>
</dbReference>
<evidence type="ECO:0000256" key="5">
    <source>
        <dbReference type="ARBA" id="ARBA00022840"/>
    </source>
</evidence>
<dbReference type="Gene3D" id="3.40.850.10">
    <property type="entry name" value="Kinesin motor domain"/>
    <property type="match status" value="1"/>
</dbReference>
<comment type="caution">
    <text evidence="13">The sequence shown here is derived from an EMBL/GenBank/DDBJ whole genome shotgun (WGS) entry which is preliminary data.</text>
</comment>
<evidence type="ECO:0000313" key="13">
    <source>
        <dbReference type="EMBL" id="KRX02991.1"/>
    </source>
</evidence>
<feature type="region of interest" description="Disordered" evidence="10">
    <location>
        <begin position="611"/>
        <end position="643"/>
    </location>
</feature>
<feature type="region of interest" description="Disordered" evidence="10">
    <location>
        <begin position="433"/>
        <end position="474"/>
    </location>
</feature>
<keyword evidence="8" id="KW-0206">Cytoskeleton</keyword>
<evidence type="ECO:0000259" key="12">
    <source>
        <dbReference type="PROSITE" id="PS50067"/>
    </source>
</evidence>
<dbReference type="InParanoid" id="A0A0V0QL07"/>
<dbReference type="InterPro" id="IPR036961">
    <property type="entry name" value="Kinesin_motor_dom_sf"/>
</dbReference>
<name>A0A0V0QL07_PSEPJ</name>
<feature type="domain" description="Kinesin motor" evidence="12">
    <location>
        <begin position="4"/>
        <end position="333"/>
    </location>
</feature>
<keyword evidence="14" id="KW-1185">Reference proteome</keyword>
<feature type="compositionally biased region" description="Basic and acidic residues" evidence="10">
    <location>
        <begin position="462"/>
        <end position="474"/>
    </location>
</feature>
<gene>
    <name evidence="13" type="ORF">PPERSA_03082</name>
</gene>
<feature type="transmembrane region" description="Helical" evidence="11">
    <location>
        <begin position="1154"/>
        <end position="1175"/>
    </location>
</feature>
<dbReference type="GO" id="GO:0016787">
    <property type="term" value="F:hydrolase activity"/>
    <property type="evidence" value="ECO:0007669"/>
    <property type="project" value="UniProtKB-KW"/>
</dbReference>
<evidence type="ECO:0000256" key="9">
    <source>
        <dbReference type="PROSITE-ProRule" id="PRU00283"/>
    </source>
</evidence>
<keyword evidence="11" id="KW-0812">Transmembrane</keyword>
<dbReference type="PROSITE" id="PS50067">
    <property type="entry name" value="KINESIN_MOTOR_2"/>
    <property type="match status" value="1"/>
</dbReference>
<feature type="binding site" evidence="9">
    <location>
        <begin position="89"/>
        <end position="96"/>
    </location>
    <ligand>
        <name>ATP</name>
        <dbReference type="ChEBI" id="CHEBI:30616"/>
    </ligand>
</feature>
<dbReference type="PRINTS" id="PR00380">
    <property type="entry name" value="KINESINHEAVY"/>
</dbReference>
<keyword evidence="4 9" id="KW-0547">Nucleotide-binding</keyword>
<feature type="compositionally biased region" description="Polar residues" evidence="10">
    <location>
        <begin position="625"/>
        <end position="643"/>
    </location>
</feature>
<evidence type="ECO:0000256" key="6">
    <source>
        <dbReference type="ARBA" id="ARBA00023054"/>
    </source>
</evidence>
<dbReference type="PANTHER" id="PTHR47969:SF21">
    <property type="entry name" value="KINESIN-LIKE PROTEIN"/>
    <property type="match status" value="1"/>
</dbReference>
<sequence>MSECVKVIVRCRPLNQREKDLNSVNVIQMNNKLNQVSIKRNVQNDIPKVFTFDAVFDVDSKQDDVYEQSAFPLVEQVFEGYNGTMFAYGQTGCGKSFTMMGLPKDQVLKGVIPRTFEHIFNIINSDETSKTFLVMCAYMEIYNEEVRDLLSVNHHDKLDLKEDPNKGVYVKGLNKIVVKSVKEMDDLMDKGNHNRSVGATAMNAVSSRSHSIFTIFIETQEKVGQEESFKTGKLNLVDLAGSEKQSKTQAEGARLKEATKINLSLSALGNVISALSSGKGGHIPYRDSKLTRLLQDSLGGNTKTIMMAALSPADDNYDETVSTLRYAARAKTIKNKPVVNMDPKDALLKEYQDEINRLKQMLANGGQLPPNELPQIAQQMSLNPEKQIIYKEMNEGQNGKMDEKLKEKEQALQDEINQRKNLEDLVKKLEQNQMHGGQKEGEENEQQKKYKELRQKLKKQKKQQEKLKEQQQKKDEELIDMEKQYKSMEDEVQAARKIKDLYKKKIEYLNQEIKDLENEHEIEKEDLLETIRQQNKDSLLNQVIIDMLLAPREFAVLKNAAVWKEDQQTYTIPPFTFKQRKVYFPKLQHHQAQELMEQEKENRDIDFENSQQNNYSQQQQQSTQHTNKTKSNVGYKYPNQNSVSDNFDYEMDSDPMYNDNRGRNGKINNIKISKMSTTRQKFYSANPASRNFGNDEDQQAATRDKTYLNKKLQPMSDQAERLELAKQSQWKFLVAGKKKYKKQKRGPTQPNKPLAQYNEQQQIQSYVNKRNQKRQMQTKKRLELPLGVIPYGRVLKGQAQVSNPFLGCHSNDQISNGATIIIADSKRDCSWSQKAQIAVNQGAQLLILVENTDADIFHTNYNAYNIQEINIPVIMISKKDGNILVNALKENHEKLFFRVKFPALKKSESVKIDYFMHAAEYSHYPFIFNFQALFNTLLQENKQISFNPRIPITQNLESKKTGFSNKNDKCLGGGRYCYLQSPNQITHTEPQEALKIDVLSICAYQYDQQQWFEVMIDYNSKCGIQNQQNSSQNNQLVNCFFDIIKQRNPKAQNFIKNCYYDQKDPEIYDITVSEHSLLNAQYQHFSSSHMQYAPSLLVNNQKILGNINSKFDMYSGICSAFDKDNYPQICHQFLGYTPQDFNQTTLEQHRKSKIYTVFQVIFLGMITLFIIFCVFRICQKRKVHSELQQKIYKAVNKYGQFENETN</sequence>
<dbReference type="FunFam" id="3.40.850.10:FF:000029">
    <property type="entry name" value="Kinesin-like protein KIF17"/>
    <property type="match status" value="1"/>
</dbReference>
<dbReference type="Gene3D" id="3.50.30.30">
    <property type="match status" value="1"/>
</dbReference>
<dbReference type="PROSITE" id="PS00411">
    <property type="entry name" value="KINESIN_MOTOR_1"/>
    <property type="match status" value="1"/>
</dbReference>
<keyword evidence="11" id="KW-0472">Membrane</keyword>
<dbReference type="Proteomes" id="UP000054937">
    <property type="component" value="Unassembled WGS sequence"/>
</dbReference>
<evidence type="ECO:0000256" key="3">
    <source>
        <dbReference type="ARBA" id="ARBA00022701"/>
    </source>
</evidence>
<dbReference type="Pfam" id="PF02225">
    <property type="entry name" value="PA"/>
    <property type="match status" value="1"/>
</dbReference>
<evidence type="ECO:0000256" key="8">
    <source>
        <dbReference type="ARBA" id="ARBA00023212"/>
    </source>
</evidence>
<feature type="compositionally biased region" description="Basic and acidic residues" evidence="10">
    <location>
        <begin position="437"/>
        <end position="455"/>
    </location>
</feature>
<evidence type="ECO:0000256" key="1">
    <source>
        <dbReference type="ARBA" id="ARBA00004245"/>
    </source>
</evidence>
<keyword evidence="3" id="KW-0493">Microtubule</keyword>
<dbReference type="SMART" id="SM00129">
    <property type="entry name" value="KISc"/>
    <property type="match status" value="1"/>
</dbReference>
<evidence type="ECO:0000256" key="7">
    <source>
        <dbReference type="ARBA" id="ARBA00023175"/>
    </source>
</evidence>
<dbReference type="EMBL" id="LDAU01000147">
    <property type="protein sequence ID" value="KRX02991.1"/>
    <property type="molecule type" value="Genomic_DNA"/>
</dbReference>
<keyword evidence="13" id="KW-0378">Hydrolase</keyword>
<evidence type="ECO:0000256" key="10">
    <source>
        <dbReference type="SAM" id="MobiDB-lite"/>
    </source>
</evidence>
<evidence type="ECO:0000256" key="11">
    <source>
        <dbReference type="SAM" id="Phobius"/>
    </source>
</evidence>
<keyword evidence="6" id="KW-0175">Coiled coil</keyword>
<keyword evidence="11" id="KW-1133">Transmembrane helix</keyword>
<dbReference type="GO" id="GO:0003777">
    <property type="term" value="F:microtubule motor activity"/>
    <property type="evidence" value="ECO:0007669"/>
    <property type="project" value="InterPro"/>
</dbReference>
<evidence type="ECO:0000313" key="14">
    <source>
        <dbReference type="Proteomes" id="UP000054937"/>
    </source>
</evidence>